<dbReference type="PANTHER" id="PTHR40980:SF3">
    <property type="entry name" value="TONB-DEPENDENT RECEPTOR-LIKE BETA-BARREL DOMAIN-CONTAINING PROTEIN"/>
    <property type="match status" value="1"/>
</dbReference>
<keyword evidence="9" id="KW-0675">Receptor</keyword>
<keyword evidence="10" id="KW-1185">Reference proteome</keyword>
<evidence type="ECO:0000256" key="1">
    <source>
        <dbReference type="ARBA" id="ARBA00004442"/>
    </source>
</evidence>
<keyword evidence="6" id="KW-0732">Signal</keyword>
<evidence type="ECO:0000256" key="4">
    <source>
        <dbReference type="RuleBase" id="RU003357"/>
    </source>
</evidence>
<evidence type="ECO:0000256" key="5">
    <source>
        <dbReference type="SAM" id="MobiDB-lite"/>
    </source>
</evidence>
<name>A0ABV9BYS6_9GAMM</name>
<protein>
    <submittedName>
        <fullName evidence="9">TonB-dependent receptor</fullName>
    </submittedName>
</protein>
<proteinExistence type="inferred from homology"/>
<dbReference type="EMBL" id="JBHSGA010000008">
    <property type="protein sequence ID" value="MFC4525888.1"/>
    <property type="molecule type" value="Genomic_DNA"/>
</dbReference>
<evidence type="ECO:0000259" key="7">
    <source>
        <dbReference type="Pfam" id="PF00593"/>
    </source>
</evidence>
<sequence>MQIQCARKVLAHALSLALLGMVGTAQAEDQAQAQTSTQAQSSSPTQANTQGNTTTPAASGTAQGPSDQPAPVKQLGAVNVSGSFRSSLQFSTDAKRDSTNVIDTVFAEDIGKFPATNIAEALARVPGVQISRDVTGEGVNIQVRGLGTDFTKILLNGNQAAIASSGTLDSQNQNREVDLNLLPTEFFTQLTVNKTAEASQTEGGIAGVVDMRTARPFDNPGTHLTYSAQASYSSLGGDTKPRGALIGSWTNADNTFGALIGLTGSRSDYDVKGFESVGWTTPHLSAAQCGIASGSCSPAGGSWVIPSTVPAGAGAGLVAGTPINNAWLLANNPGLSTGQIANALIPRLGRPMYIDGTNDHQAGMMSFEFRPSTEAHFYLDTLFSKKEQDFNRYDMNLVGRSGQMIPTNMQVDSNNVVTQATFANAQYFLEQRQYDEHVKFFNINPGGTLLFGTNDEFKLDFQGYVQRSWYLNEQPSILVQTPMGQGTTANYSNTGGNFPSITSNVDLNNPNLGWQWYRVNLQKERRVTDNRGFSQDLQWGDDSNNIKGGIAFDDISRQINAYDNSAAWQKSIESAVPASSLPQYLSAGPNGFITANFAALQAISNYDYLNATAPLTTSAATGANSSDISERTWAWFIEGNGKYDLWGNDLRVNGGVRHAYTNQNISGPSSINGQLQNISLSNNYGYYLPSFNLAYNAAEDIIVRLAASRSMTRPDPSAMVPSTNFSDPAAEIASQGNPNLKPYLSTNLDFGGEWYTGGEGYVGLDLFGKRITGFTVNGTNLIPFNQLGIPFATLNATQQAAINLRGGPSAAEVEVTQQVNADGTLFIKGAEANWVQPLDFITKGLGVTANWTVVSQKNIGSGVPAQAIGISPHTYNVTTYWENYGAMVRLSYVWNAAQISSSANQNGLPYGQIRTDARGQLDLSASYQFAQWKSKPTITLNAINMTKAALRTTFTYDNAAYTYYTPGYTIMLGIRGTF</sequence>
<organism evidence="9 10">
    <name type="scientific">Dyella halodurans</name>
    <dbReference type="NCBI Taxonomy" id="1920171"/>
    <lineage>
        <taxon>Bacteria</taxon>
        <taxon>Pseudomonadati</taxon>
        <taxon>Pseudomonadota</taxon>
        <taxon>Gammaproteobacteria</taxon>
        <taxon>Lysobacterales</taxon>
        <taxon>Rhodanobacteraceae</taxon>
        <taxon>Dyella</taxon>
    </lineage>
</organism>
<comment type="subcellular location">
    <subcellularLocation>
        <location evidence="1 4">Cell outer membrane</location>
    </subcellularLocation>
</comment>
<feature type="domain" description="TonB-dependent receptor-like beta-barrel" evidence="7">
    <location>
        <begin position="490"/>
        <end position="944"/>
    </location>
</feature>
<dbReference type="Gene3D" id="2.40.170.20">
    <property type="entry name" value="TonB-dependent receptor, beta-barrel domain"/>
    <property type="match status" value="1"/>
</dbReference>
<comment type="similarity">
    <text evidence="4">Belongs to the TonB-dependent receptor family.</text>
</comment>
<evidence type="ECO:0000313" key="10">
    <source>
        <dbReference type="Proteomes" id="UP001595961"/>
    </source>
</evidence>
<feature type="region of interest" description="Disordered" evidence="5">
    <location>
        <begin position="32"/>
        <end position="73"/>
    </location>
</feature>
<dbReference type="InterPro" id="IPR036942">
    <property type="entry name" value="Beta-barrel_TonB_sf"/>
</dbReference>
<keyword evidence="2 4" id="KW-0472">Membrane</keyword>
<gene>
    <name evidence="9" type="ORF">ACFO5W_04490</name>
</gene>
<feature type="compositionally biased region" description="Low complexity" evidence="5">
    <location>
        <begin position="32"/>
        <end position="50"/>
    </location>
</feature>
<dbReference type="NCBIfam" id="TIGR01782">
    <property type="entry name" value="TonB-Xanth-Caul"/>
    <property type="match status" value="1"/>
</dbReference>
<evidence type="ECO:0000256" key="3">
    <source>
        <dbReference type="ARBA" id="ARBA00023237"/>
    </source>
</evidence>
<keyword evidence="4" id="KW-0798">TonB box</keyword>
<feature type="chain" id="PRO_5047067646" evidence="6">
    <location>
        <begin position="28"/>
        <end position="978"/>
    </location>
</feature>
<dbReference type="Gene3D" id="2.170.130.10">
    <property type="entry name" value="TonB-dependent receptor, plug domain"/>
    <property type="match status" value="1"/>
</dbReference>
<dbReference type="SUPFAM" id="SSF56935">
    <property type="entry name" value="Porins"/>
    <property type="match status" value="1"/>
</dbReference>
<feature type="compositionally biased region" description="Polar residues" evidence="5">
    <location>
        <begin position="51"/>
        <end position="66"/>
    </location>
</feature>
<dbReference type="Pfam" id="PF07715">
    <property type="entry name" value="Plug"/>
    <property type="match status" value="1"/>
</dbReference>
<dbReference type="PANTHER" id="PTHR40980">
    <property type="entry name" value="PLUG DOMAIN-CONTAINING PROTEIN"/>
    <property type="match status" value="1"/>
</dbReference>
<dbReference type="InterPro" id="IPR000531">
    <property type="entry name" value="Beta-barrel_TonB"/>
</dbReference>
<dbReference type="InterPro" id="IPR037066">
    <property type="entry name" value="Plug_dom_sf"/>
</dbReference>
<reference evidence="10" key="1">
    <citation type="journal article" date="2019" name="Int. J. Syst. Evol. Microbiol.">
        <title>The Global Catalogue of Microorganisms (GCM) 10K type strain sequencing project: providing services to taxonomists for standard genome sequencing and annotation.</title>
        <authorList>
            <consortium name="The Broad Institute Genomics Platform"/>
            <consortium name="The Broad Institute Genome Sequencing Center for Infectious Disease"/>
            <person name="Wu L."/>
            <person name="Ma J."/>
        </authorList>
    </citation>
    <scope>NUCLEOTIDE SEQUENCE [LARGE SCALE GENOMIC DNA]</scope>
    <source>
        <strain evidence="10">CCM 4481</strain>
    </source>
</reference>
<evidence type="ECO:0000259" key="8">
    <source>
        <dbReference type="Pfam" id="PF07715"/>
    </source>
</evidence>
<feature type="signal peptide" evidence="6">
    <location>
        <begin position="1"/>
        <end position="27"/>
    </location>
</feature>
<dbReference type="RefSeq" id="WP_266150607.1">
    <property type="nucleotide sequence ID" value="NZ_CP064028.1"/>
</dbReference>
<dbReference type="InterPro" id="IPR010104">
    <property type="entry name" value="TonB_rcpt_bac"/>
</dbReference>
<dbReference type="InterPro" id="IPR012910">
    <property type="entry name" value="Plug_dom"/>
</dbReference>
<keyword evidence="3" id="KW-0998">Cell outer membrane</keyword>
<feature type="domain" description="TonB-dependent receptor plug" evidence="8">
    <location>
        <begin position="95"/>
        <end position="208"/>
    </location>
</feature>
<dbReference type="Proteomes" id="UP001595961">
    <property type="component" value="Unassembled WGS sequence"/>
</dbReference>
<evidence type="ECO:0000256" key="6">
    <source>
        <dbReference type="SAM" id="SignalP"/>
    </source>
</evidence>
<accession>A0ABV9BYS6</accession>
<comment type="caution">
    <text evidence="9">The sequence shown here is derived from an EMBL/GenBank/DDBJ whole genome shotgun (WGS) entry which is preliminary data.</text>
</comment>
<dbReference type="Pfam" id="PF00593">
    <property type="entry name" value="TonB_dep_Rec_b-barrel"/>
    <property type="match status" value="1"/>
</dbReference>
<evidence type="ECO:0000313" key="9">
    <source>
        <dbReference type="EMBL" id="MFC4525888.1"/>
    </source>
</evidence>
<evidence type="ECO:0000256" key="2">
    <source>
        <dbReference type="ARBA" id="ARBA00023136"/>
    </source>
</evidence>